<sequence length="292" mass="31835">MKLGMHENLQEVPPAKYLLFGSVEARPVSNRVQNILGLKFGLFFLRQIEKFPCHFKNTSDLRSDDSERRLTVVMAARDSRLTSGAVADISLSLSVDNETRDVEARPIANQSSDSIAVPSRVPEIPPRIPGPESENFGSVRVEQPDCSGFRPGKGGNWHTEQSEPSIRPSPFLNLTTVFEEIVRPGVALLPPPAAGSAPVGVEPVDRVAGEEEEGGGEGSEGGGEEEGETVGFSRRAVLDDGGRRRRRDSPSRFPSALQSFWHDVRNGSTADSFNSFRWRGAIGRGERRSTAV</sequence>
<name>A0A5A7RD76_STRAF</name>
<protein>
    <submittedName>
        <fullName evidence="2">ARM repeat superfamily protein</fullName>
    </submittedName>
</protein>
<keyword evidence="3" id="KW-1185">Reference proteome</keyword>
<reference evidence="3" key="1">
    <citation type="journal article" date="2019" name="Curr. Biol.">
        <title>Genome Sequence of Striga asiatica Provides Insight into the Evolution of Plant Parasitism.</title>
        <authorList>
            <person name="Yoshida S."/>
            <person name="Kim S."/>
            <person name="Wafula E.K."/>
            <person name="Tanskanen J."/>
            <person name="Kim Y.M."/>
            <person name="Honaas L."/>
            <person name="Yang Z."/>
            <person name="Spallek T."/>
            <person name="Conn C.E."/>
            <person name="Ichihashi Y."/>
            <person name="Cheong K."/>
            <person name="Cui S."/>
            <person name="Der J.P."/>
            <person name="Gundlach H."/>
            <person name="Jiao Y."/>
            <person name="Hori C."/>
            <person name="Ishida J.K."/>
            <person name="Kasahara H."/>
            <person name="Kiba T."/>
            <person name="Kim M.S."/>
            <person name="Koo N."/>
            <person name="Laohavisit A."/>
            <person name="Lee Y.H."/>
            <person name="Lumba S."/>
            <person name="McCourt P."/>
            <person name="Mortimer J.C."/>
            <person name="Mutuku J.M."/>
            <person name="Nomura T."/>
            <person name="Sasaki-Sekimoto Y."/>
            <person name="Seto Y."/>
            <person name="Wang Y."/>
            <person name="Wakatake T."/>
            <person name="Sakakibara H."/>
            <person name="Demura T."/>
            <person name="Yamaguchi S."/>
            <person name="Yoneyama K."/>
            <person name="Manabe R.I."/>
            <person name="Nelson D.C."/>
            <person name="Schulman A.H."/>
            <person name="Timko M.P."/>
            <person name="dePamphilis C.W."/>
            <person name="Choi D."/>
            <person name="Shirasu K."/>
        </authorList>
    </citation>
    <scope>NUCLEOTIDE SEQUENCE [LARGE SCALE GENOMIC DNA]</scope>
    <source>
        <strain evidence="3">cv. UVA1</strain>
    </source>
</reference>
<organism evidence="2 3">
    <name type="scientific">Striga asiatica</name>
    <name type="common">Asiatic witchweed</name>
    <name type="synonym">Buchnera asiatica</name>
    <dbReference type="NCBI Taxonomy" id="4170"/>
    <lineage>
        <taxon>Eukaryota</taxon>
        <taxon>Viridiplantae</taxon>
        <taxon>Streptophyta</taxon>
        <taxon>Embryophyta</taxon>
        <taxon>Tracheophyta</taxon>
        <taxon>Spermatophyta</taxon>
        <taxon>Magnoliopsida</taxon>
        <taxon>eudicotyledons</taxon>
        <taxon>Gunneridae</taxon>
        <taxon>Pentapetalae</taxon>
        <taxon>asterids</taxon>
        <taxon>lamiids</taxon>
        <taxon>Lamiales</taxon>
        <taxon>Orobanchaceae</taxon>
        <taxon>Buchnereae</taxon>
        <taxon>Striga</taxon>
    </lineage>
</organism>
<evidence type="ECO:0000313" key="3">
    <source>
        <dbReference type="Proteomes" id="UP000325081"/>
    </source>
</evidence>
<comment type="caution">
    <text evidence="2">The sequence shown here is derived from an EMBL/GenBank/DDBJ whole genome shotgun (WGS) entry which is preliminary data.</text>
</comment>
<feature type="region of interest" description="Disordered" evidence="1">
    <location>
        <begin position="208"/>
        <end position="257"/>
    </location>
</feature>
<dbReference type="AlphaFoldDB" id="A0A5A7RD76"/>
<proteinExistence type="predicted"/>
<gene>
    <name evidence="2" type="ORF">STAS_33221</name>
</gene>
<dbReference type="Proteomes" id="UP000325081">
    <property type="component" value="Unassembled WGS sequence"/>
</dbReference>
<evidence type="ECO:0000313" key="2">
    <source>
        <dbReference type="EMBL" id="GER55549.1"/>
    </source>
</evidence>
<accession>A0A5A7RD76</accession>
<feature type="region of interest" description="Disordered" evidence="1">
    <location>
        <begin position="148"/>
        <end position="168"/>
    </location>
</feature>
<evidence type="ECO:0000256" key="1">
    <source>
        <dbReference type="SAM" id="MobiDB-lite"/>
    </source>
</evidence>
<dbReference type="EMBL" id="BKCP01011959">
    <property type="protein sequence ID" value="GER55549.1"/>
    <property type="molecule type" value="Genomic_DNA"/>
</dbReference>